<evidence type="ECO:0000313" key="4">
    <source>
        <dbReference type="Proteomes" id="UP000239763"/>
    </source>
</evidence>
<dbReference type="Pfam" id="PF04892">
    <property type="entry name" value="VanZ"/>
    <property type="match status" value="1"/>
</dbReference>
<gene>
    <name evidence="3" type="ORF">BCV38_08640</name>
</gene>
<protein>
    <recommendedName>
        <fullName evidence="2">VanZ-like domain-containing protein</fullName>
    </recommendedName>
</protein>
<organism evidence="3 4">
    <name type="scientific">Vibrio lentus</name>
    <dbReference type="NCBI Taxonomy" id="136468"/>
    <lineage>
        <taxon>Bacteria</taxon>
        <taxon>Pseudomonadati</taxon>
        <taxon>Pseudomonadota</taxon>
        <taxon>Gammaproteobacteria</taxon>
        <taxon>Vibrionales</taxon>
        <taxon>Vibrionaceae</taxon>
        <taxon>Vibrio</taxon>
    </lineage>
</organism>
<proteinExistence type="predicted"/>
<feature type="transmembrane region" description="Helical" evidence="1">
    <location>
        <begin position="125"/>
        <end position="144"/>
    </location>
</feature>
<dbReference type="RefSeq" id="WP_102300217.1">
    <property type="nucleotide sequence ID" value="NZ_JAAHTI010000001.1"/>
</dbReference>
<dbReference type="AlphaFoldDB" id="A0AA44VRQ7"/>
<reference evidence="3 4" key="1">
    <citation type="journal article" date="2018" name="Nature">
        <title>A major lineage of non-tailed dsDNA viruses as unrecognized killers of marine bacteria.</title>
        <authorList>
            <person name="Kauffman K.M."/>
            <person name="Hussain F.A."/>
            <person name="Yang J."/>
            <person name="Arevalo P."/>
            <person name="Brown J.M."/>
            <person name="Chang W.K."/>
            <person name="VanInsberghe D."/>
            <person name="Elsherbini J."/>
            <person name="Sharma R.S."/>
            <person name="Cutler M.B."/>
            <person name="Kelly L."/>
            <person name="Polz M.F."/>
        </authorList>
    </citation>
    <scope>NUCLEOTIDE SEQUENCE [LARGE SCALE GENOMIC DNA]</scope>
    <source>
        <strain evidence="3 4">10N.286.55.E1</strain>
    </source>
</reference>
<dbReference type="NCBIfam" id="NF037970">
    <property type="entry name" value="vanZ_1"/>
    <property type="match status" value="1"/>
</dbReference>
<comment type="caution">
    <text evidence="3">The sequence shown here is derived from an EMBL/GenBank/DDBJ whole genome shotgun (WGS) entry which is preliminary data.</text>
</comment>
<sequence length="151" mass="16803">MKSNSGHVTTALARHQRVWLFFTVLIAGGLASLAKTFDLLSGFIMKIEGQVGGDIVLHLLVATLLGISACWAGRDPKLLSRATKNQWILRKKQFALIGLSAVLISLDESMQYFVPTRTFSIHDWLANMFGLFNGVLIYLFVCICRSHYSRG</sequence>
<dbReference type="EMBL" id="MCSB01000024">
    <property type="protein sequence ID" value="PME27102.1"/>
    <property type="molecule type" value="Genomic_DNA"/>
</dbReference>
<dbReference type="GeneID" id="69649064"/>
<evidence type="ECO:0000256" key="1">
    <source>
        <dbReference type="SAM" id="Phobius"/>
    </source>
</evidence>
<accession>A0AA44VRQ7</accession>
<evidence type="ECO:0000313" key="3">
    <source>
        <dbReference type="EMBL" id="PME27102.1"/>
    </source>
</evidence>
<dbReference type="InterPro" id="IPR006976">
    <property type="entry name" value="VanZ-like"/>
</dbReference>
<feature type="transmembrane region" description="Helical" evidence="1">
    <location>
        <begin position="94"/>
        <end position="113"/>
    </location>
</feature>
<feature type="domain" description="VanZ-like" evidence="2">
    <location>
        <begin position="65"/>
        <end position="140"/>
    </location>
</feature>
<keyword evidence="1" id="KW-0472">Membrane</keyword>
<keyword evidence="1" id="KW-1133">Transmembrane helix</keyword>
<dbReference type="Proteomes" id="UP000239763">
    <property type="component" value="Unassembled WGS sequence"/>
</dbReference>
<evidence type="ECO:0000259" key="2">
    <source>
        <dbReference type="Pfam" id="PF04892"/>
    </source>
</evidence>
<keyword evidence="1" id="KW-0812">Transmembrane</keyword>
<name>A0AA44VRQ7_9VIBR</name>
<feature type="transmembrane region" description="Helical" evidence="1">
    <location>
        <begin position="55"/>
        <end position="73"/>
    </location>
</feature>
<feature type="transmembrane region" description="Helical" evidence="1">
    <location>
        <begin position="18"/>
        <end position="35"/>
    </location>
</feature>
<keyword evidence="4" id="KW-1185">Reference proteome</keyword>